<gene>
    <name evidence="4" type="ORF">CEUSTIGMA_g11918.t1</name>
</gene>
<dbReference type="InterPro" id="IPR014015">
    <property type="entry name" value="Helicase_SF3_DNA-vir"/>
</dbReference>
<evidence type="ECO:0000259" key="3">
    <source>
        <dbReference type="PROSITE" id="PS51206"/>
    </source>
</evidence>
<dbReference type="EMBL" id="BEGY01000127">
    <property type="protein sequence ID" value="GAX84498.1"/>
    <property type="molecule type" value="Genomic_DNA"/>
</dbReference>
<proteinExistence type="predicted"/>
<name>A0A250XN48_9CHLO</name>
<evidence type="ECO:0000313" key="5">
    <source>
        <dbReference type="Proteomes" id="UP000232323"/>
    </source>
</evidence>
<comment type="caution">
    <text evidence="4">The sequence shown here is derived from an EMBL/GenBank/DDBJ whole genome shotgun (WGS) entry which is preliminary data.</text>
</comment>
<keyword evidence="5" id="KW-1185">Reference proteome</keyword>
<protein>
    <recommendedName>
        <fullName evidence="3">SF3 helicase domain-containing protein</fullName>
    </recommendedName>
</protein>
<evidence type="ECO:0000256" key="1">
    <source>
        <dbReference type="ARBA" id="ARBA00022741"/>
    </source>
</evidence>
<dbReference type="Gene3D" id="3.40.50.300">
    <property type="entry name" value="P-loop containing nucleotide triphosphate hydrolases"/>
    <property type="match status" value="1"/>
</dbReference>
<dbReference type="PROSITE" id="PS51206">
    <property type="entry name" value="SF3_HELICASE_1"/>
    <property type="match status" value="1"/>
</dbReference>
<keyword evidence="1" id="KW-0547">Nucleotide-binding</keyword>
<reference evidence="4 5" key="1">
    <citation type="submission" date="2017-08" db="EMBL/GenBank/DDBJ databases">
        <title>Acidophilic green algal genome provides insights into adaptation to an acidic environment.</title>
        <authorList>
            <person name="Hirooka S."/>
            <person name="Hirose Y."/>
            <person name="Kanesaki Y."/>
            <person name="Higuchi S."/>
            <person name="Fujiwara T."/>
            <person name="Onuma R."/>
            <person name="Era A."/>
            <person name="Ohbayashi R."/>
            <person name="Uzuka A."/>
            <person name="Nozaki H."/>
            <person name="Yoshikawa H."/>
            <person name="Miyagishima S.Y."/>
        </authorList>
    </citation>
    <scope>NUCLEOTIDE SEQUENCE [LARGE SCALE GENOMIC DNA]</scope>
    <source>
        <strain evidence="4 5">NIES-2499</strain>
    </source>
</reference>
<accession>A0A250XN48</accession>
<dbReference type="InterPro" id="IPR027417">
    <property type="entry name" value="P-loop_NTPase"/>
</dbReference>
<dbReference type="Pfam" id="PF19263">
    <property type="entry name" value="DUF5906"/>
    <property type="match status" value="1"/>
</dbReference>
<organism evidence="4 5">
    <name type="scientific">Chlamydomonas eustigma</name>
    <dbReference type="NCBI Taxonomy" id="1157962"/>
    <lineage>
        <taxon>Eukaryota</taxon>
        <taxon>Viridiplantae</taxon>
        <taxon>Chlorophyta</taxon>
        <taxon>core chlorophytes</taxon>
        <taxon>Chlorophyceae</taxon>
        <taxon>CS clade</taxon>
        <taxon>Chlamydomonadales</taxon>
        <taxon>Chlamydomonadaceae</taxon>
        <taxon>Chlamydomonas</taxon>
    </lineage>
</organism>
<dbReference type="GO" id="GO:0005524">
    <property type="term" value="F:ATP binding"/>
    <property type="evidence" value="ECO:0007669"/>
    <property type="project" value="UniProtKB-KW"/>
</dbReference>
<sequence>MSKVFANATENSVERVKKRPKYDSASSFVAMEESMAKGGFYLPPAGFRVIQVYNDFQQLNEELLAGEYDSAEQVGEIMEDAIKCLSNANTNDNTNVFSHIVLDEYAAPVTQFGKDGKEMTPRVQVLIQDLEKLPSSERNRFSPLIKMKTVFEGRLAYEGLMSPDTLSGVDAGLIMYSTGVGVEEQALHCDIEVTPQSPGAGFISILAMDDLTLRVIPNSHNVLMDLARRIEMWEDDLELAGLRDKVRMKAENAAAVNPDDDPEIDAWWTKQFEMFIRAYGPLRTCRIRLSAGQCLLMHPYLLHGGGTPLRPGHAPRLHIYVLPRGYFDNKGAEAHELTYPLNLMFPGYPCTALESLVMNHDDLECAVSELSTWLQAAQASVDEGGIAGLLSAHALSPGGVREGLADRIQSCCRLASVCVAKDSGAEVRCMVQRALATLYYLEQAANASGAAHRVLTGPASLQISDDELVAGVARFSQPDDGENTNRFQQLVLYLLNAAQVRGYRRRGGELFRSVLPHAWERACDIRDFVYEVTRKEANFEMWLNLTCNRTNLQAAVEHLTQCRDVQLPDLVRDRHVFSFEDGIYLAREDRFVRRGTPECSALPESMVAAKHFAGRSFGRDDDTDTPNLQSILSYQDMSADVCRWMYALMGRLLYDVGDMDGWQVIPFLKGAASSGKSTILMRACRGFYEAGDVGTLSNNIERKFGLSALSDKLLFVGPEIKADIALEQAEFQSMVSGEAVQVAAKYKTAVTVDWKVPGVLAGNEVPGWVDNAGSINRRIVLFEFPKRVVDGDMELGRKIDLELPAILRRCNRAYLEAVRMHQKQNIWKVLPTAFHASKQEFAESVNSIVHYLRSGQLQVGGGDAVYMPFEVFASAYEAYVQSMGLTRMRLTGDRVADPLREHGCRVVKDRTMRYPRQSSSVRTGRFIIGCDFSTPGEDPLDD</sequence>
<dbReference type="SUPFAM" id="SSF51197">
    <property type="entry name" value="Clavaminate synthase-like"/>
    <property type="match status" value="1"/>
</dbReference>
<evidence type="ECO:0000256" key="2">
    <source>
        <dbReference type="ARBA" id="ARBA00022840"/>
    </source>
</evidence>
<dbReference type="Proteomes" id="UP000232323">
    <property type="component" value="Unassembled WGS sequence"/>
</dbReference>
<dbReference type="OrthoDB" id="547488at2759"/>
<dbReference type="InterPro" id="IPR045455">
    <property type="entry name" value="NrS-1_pol-like_helicase"/>
</dbReference>
<dbReference type="AlphaFoldDB" id="A0A250XN48"/>
<dbReference type="SUPFAM" id="SSF52540">
    <property type="entry name" value="P-loop containing nucleoside triphosphate hydrolases"/>
    <property type="match status" value="1"/>
</dbReference>
<evidence type="ECO:0000313" key="4">
    <source>
        <dbReference type="EMBL" id="GAX84498.1"/>
    </source>
</evidence>
<dbReference type="Gene3D" id="2.60.120.620">
    <property type="entry name" value="q2cbj1_9rhob like domain"/>
    <property type="match status" value="1"/>
</dbReference>
<keyword evidence="2" id="KW-0067">ATP-binding</keyword>
<feature type="domain" description="SF3 helicase" evidence="3">
    <location>
        <begin position="623"/>
        <end position="797"/>
    </location>
</feature>